<dbReference type="InterPro" id="IPR000090">
    <property type="entry name" value="Flg_Motor_Flig"/>
</dbReference>
<evidence type="ECO:0000256" key="4">
    <source>
        <dbReference type="ARBA" id="ARBA00021870"/>
    </source>
</evidence>
<evidence type="ECO:0000256" key="10">
    <source>
        <dbReference type="ARBA" id="ARBA00025598"/>
    </source>
</evidence>
<keyword evidence="5" id="KW-1003">Cell membrane</keyword>
<comment type="subcellular location">
    <subcellularLocation>
        <location evidence="1">Bacterial flagellum basal body</location>
    </subcellularLocation>
    <subcellularLocation>
        <location evidence="2">Cell membrane</location>
        <topology evidence="2">Peripheral membrane protein</topology>
        <orientation evidence="2">Cytoplasmic side</orientation>
    </subcellularLocation>
</comment>
<evidence type="ECO:0000256" key="8">
    <source>
        <dbReference type="ARBA" id="ARBA00023136"/>
    </source>
</evidence>
<dbReference type="GO" id="GO:0006935">
    <property type="term" value="P:chemotaxis"/>
    <property type="evidence" value="ECO:0007669"/>
    <property type="project" value="UniProtKB-KW"/>
</dbReference>
<evidence type="ECO:0000256" key="5">
    <source>
        <dbReference type="ARBA" id="ARBA00022475"/>
    </source>
</evidence>
<accession>A0A0F3GW71</accession>
<dbReference type="GO" id="GO:0005886">
    <property type="term" value="C:plasma membrane"/>
    <property type="evidence" value="ECO:0007669"/>
    <property type="project" value="UniProtKB-SubCell"/>
</dbReference>
<proteinExistence type="inferred from homology"/>
<gene>
    <name evidence="14" type="ORF">MBAV_002903</name>
</gene>
<evidence type="ECO:0000256" key="6">
    <source>
        <dbReference type="ARBA" id="ARBA00022500"/>
    </source>
</evidence>
<evidence type="ECO:0000259" key="11">
    <source>
        <dbReference type="Pfam" id="PF01706"/>
    </source>
</evidence>
<keyword evidence="7" id="KW-0283">Flagellar rotation</keyword>
<protein>
    <recommendedName>
        <fullName evidence="4">Flagellar motor switch protein FliG</fullName>
    </recommendedName>
</protein>
<keyword evidence="8" id="KW-0472">Membrane</keyword>
<sequence length="327" mass="36172">MAITGHEKAAIFLTAIGEDAAAEILKNLDVKEIGKISSVMSRTPSVKEEDIKKVFIEASKKIQKGEIFFSGANYLKQMLTKGLEEKTARRFLEKAAVEITLESLKKVDAKKLTNFLLTEHPQTIALILSLLDPGQAAVVLSSLPKSLKVDVTMRMATTEGIPIDAIEEIEDVLKSELDLERGSGIKVGGIKKVAQILNQTDKSTEELILDNIESHDYELADSIRQLMFVFEDLVRLDARGIQQVLKEISTEDLSLALKTASEGLKDKIFKNMSKRAAEILKEDMDVRGPVKISEVEKAQQNIIKKARELGEEGKIVMPGSGEEERLV</sequence>
<dbReference type="Pfam" id="PF14842">
    <property type="entry name" value="FliG_N"/>
    <property type="match status" value="1"/>
</dbReference>
<evidence type="ECO:0000256" key="9">
    <source>
        <dbReference type="ARBA" id="ARBA00023143"/>
    </source>
</evidence>
<evidence type="ECO:0000256" key="7">
    <source>
        <dbReference type="ARBA" id="ARBA00022779"/>
    </source>
</evidence>
<dbReference type="PRINTS" id="PR00954">
    <property type="entry name" value="FLGMOTORFLIG"/>
</dbReference>
<comment type="similarity">
    <text evidence="3">Belongs to the FliG family.</text>
</comment>
<comment type="function">
    <text evidence="10">FliG is one of three proteins (FliG, FliN, FliM) that forms the rotor-mounted switch complex (C ring), located at the base of the basal body. This complex interacts with the CheY and CheZ chemotaxis proteins, in addition to contacting components of the motor that determine the direction of flagellar rotation.</text>
</comment>
<dbReference type="Gene3D" id="1.10.220.30">
    <property type="match status" value="3"/>
</dbReference>
<evidence type="ECO:0000256" key="1">
    <source>
        <dbReference type="ARBA" id="ARBA00004117"/>
    </source>
</evidence>
<dbReference type="FunFam" id="1.10.220.30:FF:000001">
    <property type="entry name" value="Flagellar motor switch protein FliG"/>
    <property type="match status" value="1"/>
</dbReference>
<keyword evidence="15" id="KW-1185">Reference proteome</keyword>
<feature type="domain" description="Flagellar motor switch protein FliG N-terminal" evidence="13">
    <location>
        <begin position="3"/>
        <end position="96"/>
    </location>
</feature>
<dbReference type="PANTHER" id="PTHR30534">
    <property type="entry name" value="FLAGELLAR MOTOR SWITCH PROTEIN FLIG"/>
    <property type="match status" value="1"/>
</dbReference>
<dbReference type="GO" id="GO:0003774">
    <property type="term" value="F:cytoskeletal motor activity"/>
    <property type="evidence" value="ECO:0007669"/>
    <property type="project" value="InterPro"/>
</dbReference>
<dbReference type="GO" id="GO:0071973">
    <property type="term" value="P:bacterial-type flagellum-dependent cell motility"/>
    <property type="evidence" value="ECO:0007669"/>
    <property type="project" value="InterPro"/>
</dbReference>
<name>A0A0F3GW71_9BACT</name>
<dbReference type="Pfam" id="PF01706">
    <property type="entry name" value="FliG_C"/>
    <property type="match status" value="1"/>
</dbReference>
<evidence type="ECO:0000259" key="12">
    <source>
        <dbReference type="Pfam" id="PF14841"/>
    </source>
</evidence>
<dbReference type="PIRSF" id="PIRSF003161">
    <property type="entry name" value="FliG"/>
    <property type="match status" value="1"/>
</dbReference>
<evidence type="ECO:0000313" key="14">
    <source>
        <dbReference type="EMBL" id="KJU84903.1"/>
    </source>
</evidence>
<reference evidence="14 15" key="1">
    <citation type="submission" date="2015-02" db="EMBL/GenBank/DDBJ databases">
        <title>Single-cell genomics of uncultivated deep-branching MTB reveals a conserved set of magnetosome genes.</title>
        <authorList>
            <person name="Kolinko S."/>
            <person name="Richter M."/>
            <person name="Glockner F.O."/>
            <person name="Brachmann A."/>
            <person name="Schuler D."/>
        </authorList>
    </citation>
    <scope>NUCLEOTIDE SEQUENCE [LARGE SCALE GENOMIC DNA]</scope>
    <source>
        <strain evidence="14">TM-1</strain>
    </source>
</reference>
<evidence type="ECO:0000313" key="15">
    <source>
        <dbReference type="Proteomes" id="UP000033423"/>
    </source>
</evidence>
<dbReference type="EMBL" id="LACI01001238">
    <property type="protein sequence ID" value="KJU84903.1"/>
    <property type="molecule type" value="Genomic_DNA"/>
</dbReference>
<dbReference type="InterPro" id="IPR011002">
    <property type="entry name" value="FliG_a-hlx"/>
</dbReference>
<keyword evidence="14" id="KW-0966">Cell projection</keyword>
<feature type="domain" description="Flagellar motor switch protein FliG middle" evidence="12">
    <location>
        <begin position="110"/>
        <end position="178"/>
    </location>
</feature>
<dbReference type="GO" id="GO:0009425">
    <property type="term" value="C:bacterial-type flagellum basal body"/>
    <property type="evidence" value="ECO:0007669"/>
    <property type="project" value="UniProtKB-SubCell"/>
</dbReference>
<keyword evidence="14" id="KW-0969">Cilium</keyword>
<dbReference type="NCBIfam" id="TIGR00207">
    <property type="entry name" value="fliG"/>
    <property type="match status" value="1"/>
</dbReference>
<evidence type="ECO:0000256" key="2">
    <source>
        <dbReference type="ARBA" id="ARBA00004413"/>
    </source>
</evidence>
<dbReference type="InterPro" id="IPR028263">
    <property type="entry name" value="FliG_N"/>
</dbReference>
<dbReference type="InterPro" id="IPR023087">
    <property type="entry name" value="Flg_Motor_Flig_C"/>
</dbReference>
<comment type="caution">
    <text evidence="14">The sequence shown here is derived from an EMBL/GenBank/DDBJ whole genome shotgun (WGS) entry which is preliminary data.</text>
</comment>
<dbReference type="PANTHER" id="PTHR30534:SF0">
    <property type="entry name" value="FLAGELLAR MOTOR SWITCH PROTEIN FLIG"/>
    <property type="match status" value="1"/>
</dbReference>
<feature type="domain" description="Flagellar motor switch protein FliG C-terminal" evidence="11">
    <location>
        <begin position="210"/>
        <end position="317"/>
    </location>
</feature>
<dbReference type="AlphaFoldDB" id="A0A0F3GW71"/>
<dbReference type="Pfam" id="PF14841">
    <property type="entry name" value="FliG_M"/>
    <property type="match status" value="1"/>
</dbReference>
<dbReference type="Proteomes" id="UP000033423">
    <property type="component" value="Unassembled WGS sequence"/>
</dbReference>
<organism evidence="14 15">
    <name type="scientific">Candidatus Magnetobacterium bavaricum</name>
    <dbReference type="NCBI Taxonomy" id="29290"/>
    <lineage>
        <taxon>Bacteria</taxon>
        <taxon>Pseudomonadati</taxon>
        <taxon>Nitrospirota</taxon>
        <taxon>Thermodesulfovibrionia</taxon>
        <taxon>Thermodesulfovibrionales</taxon>
        <taxon>Candidatus Magnetobacteriaceae</taxon>
        <taxon>Candidatus Magnetobacterium</taxon>
    </lineage>
</organism>
<dbReference type="SUPFAM" id="SSF48029">
    <property type="entry name" value="FliG"/>
    <property type="match status" value="2"/>
</dbReference>
<dbReference type="InterPro" id="IPR032779">
    <property type="entry name" value="FliG_M"/>
</dbReference>
<keyword evidence="6" id="KW-0145">Chemotaxis</keyword>
<evidence type="ECO:0000256" key="3">
    <source>
        <dbReference type="ARBA" id="ARBA00010299"/>
    </source>
</evidence>
<evidence type="ECO:0000259" key="13">
    <source>
        <dbReference type="Pfam" id="PF14842"/>
    </source>
</evidence>
<dbReference type="PATRIC" id="fig|29290.4.peg.3856"/>
<keyword evidence="9" id="KW-0975">Bacterial flagellum</keyword>
<keyword evidence="14" id="KW-0282">Flagellum</keyword>